<keyword evidence="1" id="KW-0732">Signal</keyword>
<accession>A0A8H5A2L5</accession>
<gene>
    <name evidence="3" type="ORF">FOXYS1_11671</name>
</gene>
<dbReference type="InterPro" id="IPR011042">
    <property type="entry name" value="6-blade_b-propeller_TolB-like"/>
</dbReference>
<dbReference type="PANTHER" id="PTHR47064:SF2">
    <property type="entry name" value="SMP-30_GLUCONOLACTONASE_LRE-LIKE REGION DOMAIN-CONTAINING PROTEIN-RELATED"/>
    <property type="match status" value="1"/>
</dbReference>
<evidence type="ECO:0000313" key="3">
    <source>
        <dbReference type="EMBL" id="KAF5257788.1"/>
    </source>
</evidence>
<proteinExistence type="predicted"/>
<evidence type="ECO:0000313" key="4">
    <source>
        <dbReference type="Proteomes" id="UP000558688"/>
    </source>
</evidence>
<dbReference type="Gene3D" id="2.120.10.30">
    <property type="entry name" value="TolB, C-terminal domain"/>
    <property type="match status" value="1"/>
</dbReference>
<dbReference type="AlphaFoldDB" id="A0A8H5A2L5"/>
<sequence length="425" mass="46768">MLLSPLCTGLCTIALLSGQVAARPAAATTGLNSDESLPLRGPSIVEVRSAYRNVFPAKDFNRNVTTTWWQTDVLDGDASQNATSLKKALKDASFIVLNKDMYKLLGVKDHTVKKNVETIFEFPPGPSFAKRMVHDGTVYSPECNCIFMAELHPPKTGFSADAMPWVWRVNLNNTPPTTEKVYPSPQLTVPNGAYYHKGGIYWAQEGNYTVPGGITRMDPLTLKTEVVLNNFYGHRFNSPNDVVITRDGVAYFTDGYYGYDNFNDTLKPELANGLWRWDMNSNNLRMVSGAGGGPFTNPNGVAVNLEEDKLYVTNRGNSSDNPAGGRTIYEFQLSQSNGMPVKGGDVFAYVDAGFPDGIKLDREGRVYGGITGGVTVFDFTGKHLGIIKIEEGDVAVNMQWKDNWLYIAGRDKIYRVELSAHGVQA</sequence>
<dbReference type="Pfam" id="PF08450">
    <property type="entry name" value="SGL"/>
    <property type="match status" value="1"/>
</dbReference>
<evidence type="ECO:0000259" key="2">
    <source>
        <dbReference type="Pfam" id="PF08450"/>
    </source>
</evidence>
<dbReference type="SUPFAM" id="SSF63829">
    <property type="entry name" value="Calcium-dependent phosphotriesterase"/>
    <property type="match status" value="1"/>
</dbReference>
<comment type="caution">
    <text evidence="3">The sequence shown here is derived from an EMBL/GenBank/DDBJ whole genome shotgun (WGS) entry which is preliminary data.</text>
</comment>
<name>A0A8H5A2L5_FUSOX</name>
<feature type="signal peptide" evidence="1">
    <location>
        <begin position="1"/>
        <end position="22"/>
    </location>
</feature>
<dbReference type="PANTHER" id="PTHR47064">
    <property type="entry name" value="PUTATIVE (AFU_ORTHOLOGUE AFUA_1G08990)-RELATED"/>
    <property type="match status" value="1"/>
</dbReference>
<dbReference type="EMBL" id="JAAFOW010002188">
    <property type="protein sequence ID" value="KAF5257788.1"/>
    <property type="molecule type" value="Genomic_DNA"/>
</dbReference>
<protein>
    <recommendedName>
        <fullName evidence="2">SMP-30/Gluconolactonase/LRE-like region domain-containing protein</fullName>
    </recommendedName>
</protein>
<dbReference type="InterPro" id="IPR052988">
    <property type="entry name" value="Oryzine_lactonohydrolase"/>
</dbReference>
<feature type="domain" description="SMP-30/Gluconolactonase/LRE-like region" evidence="2">
    <location>
        <begin position="182"/>
        <end position="390"/>
    </location>
</feature>
<organism evidence="3 4">
    <name type="scientific">Fusarium oxysporum</name>
    <name type="common">Fusarium vascular wilt</name>
    <dbReference type="NCBI Taxonomy" id="5507"/>
    <lineage>
        <taxon>Eukaryota</taxon>
        <taxon>Fungi</taxon>
        <taxon>Dikarya</taxon>
        <taxon>Ascomycota</taxon>
        <taxon>Pezizomycotina</taxon>
        <taxon>Sordariomycetes</taxon>
        <taxon>Hypocreomycetidae</taxon>
        <taxon>Hypocreales</taxon>
        <taxon>Nectriaceae</taxon>
        <taxon>Fusarium</taxon>
        <taxon>Fusarium oxysporum species complex</taxon>
    </lineage>
</organism>
<reference evidence="3" key="1">
    <citation type="submission" date="2020-02" db="EMBL/GenBank/DDBJ databases">
        <title>Identification and distribution of gene clusters putatively required for synthesis of sphingolipid metabolism inhibitors in phylogenetically diverse species of the filamentous fungus Fusarium.</title>
        <authorList>
            <person name="Kim H.-S."/>
            <person name="Busman M."/>
            <person name="Brown D.W."/>
            <person name="Divon H."/>
            <person name="Uhlig S."/>
            <person name="Proctor R.H."/>
        </authorList>
    </citation>
    <scope>NUCLEOTIDE SEQUENCE [LARGE SCALE GENOMIC DNA]</scope>
    <source>
        <strain evidence="3">NRRL 39464</strain>
    </source>
</reference>
<dbReference type="Proteomes" id="UP000558688">
    <property type="component" value="Unassembled WGS sequence"/>
</dbReference>
<evidence type="ECO:0000256" key="1">
    <source>
        <dbReference type="SAM" id="SignalP"/>
    </source>
</evidence>
<dbReference type="InterPro" id="IPR013658">
    <property type="entry name" value="SGL"/>
</dbReference>
<feature type="chain" id="PRO_5034408256" description="SMP-30/Gluconolactonase/LRE-like region domain-containing protein" evidence="1">
    <location>
        <begin position="23"/>
        <end position="425"/>
    </location>
</feature>